<dbReference type="RefSeq" id="WP_096370729.1">
    <property type="nucleotide sequence ID" value="NZ_AP017624.1"/>
</dbReference>
<feature type="chain" id="PRO_5039366279" description="DUF732 domain-containing protein" evidence="1">
    <location>
        <begin position="30"/>
        <end position="107"/>
    </location>
</feature>
<name>A0A1B4Y356_MYCUL</name>
<evidence type="ECO:0000256" key="1">
    <source>
        <dbReference type="SAM" id="SignalP"/>
    </source>
</evidence>
<evidence type="ECO:0000313" key="3">
    <source>
        <dbReference type="EMBL" id="BAV41494.1"/>
    </source>
</evidence>
<protein>
    <recommendedName>
        <fullName evidence="2">DUF732 domain-containing protein</fullName>
    </recommendedName>
</protein>
<dbReference type="EMBL" id="AP017624">
    <property type="protein sequence ID" value="BAV41494.1"/>
    <property type="molecule type" value="Genomic_DNA"/>
</dbReference>
<dbReference type="InterPro" id="IPR007969">
    <property type="entry name" value="DUF732"/>
</dbReference>
<gene>
    <name evidence="3" type="ORF">SHTP_2365</name>
</gene>
<dbReference type="Pfam" id="PF05305">
    <property type="entry name" value="DUF732"/>
    <property type="match status" value="1"/>
</dbReference>
<reference evidence="3 4" key="1">
    <citation type="submission" date="2016-08" db="EMBL/GenBank/DDBJ databases">
        <title>Complete genome sequence of Mycobacterium shinshuense, a subspecies of M. ulcerans.</title>
        <authorList>
            <person name="Yoshida M."/>
            <person name="Ogura Y."/>
            <person name="Hayashi T."/>
            <person name="Hoshino Y."/>
        </authorList>
    </citation>
    <scope>NUCLEOTIDE SEQUENCE [LARGE SCALE GENOMIC DNA]</scope>
    <source>
        <strain evidence="4">ATCC 33728</strain>
    </source>
</reference>
<dbReference type="GeneID" id="93436973"/>
<feature type="signal peptide" evidence="1">
    <location>
        <begin position="1"/>
        <end position="29"/>
    </location>
</feature>
<evidence type="ECO:0000313" key="4">
    <source>
        <dbReference type="Proteomes" id="UP000218067"/>
    </source>
</evidence>
<evidence type="ECO:0000259" key="2">
    <source>
        <dbReference type="Pfam" id="PF05305"/>
    </source>
</evidence>
<dbReference type="AlphaFoldDB" id="A0A1B4Y356"/>
<dbReference type="Proteomes" id="UP000218067">
    <property type="component" value="Chromosome"/>
</dbReference>
<keyword evidence="1" id="KW-0732">Signal</keyword>
<sequence>MSARHWLAACTAPVAVGAALVFGTAVATADATDDAFLAQMHKLGFTWPAGDDSDIVSMGHQICADRMSGKAPDAIAQDIHTTLGEKGITFADVTSMVSAAESTYCSD</sequence>
<proteinExistence type="predicted"/>
<feature type="domain" description="DUF732" evidence="2">
    <location>
        <begin position="33"/>
        <end position="107"/>
    </location>
</feature>
<accession>A0A1B4Y356</accession>
<organism evidence="3 4">
    <name type="scientific">Mycobacterium ulcerans subsp. shinshuense</name>
    <dbReference type="NCBI Taxonomy" id="1124626"/>
    <lineage>
        <taxon>Bacteria</taxon>
        <taxon>Bacillati</taxon>
        <taxon>Actinomycetota</taxon>
        <taxon>Actinomycetes</taxon>
        <taxon>Mycobacteriales</taxon>
        <taxon>Mycobacteriaceae</taxon>
        <taxon>Mycobacterium</taxon>
        <taxon>Mycobacterium ulcerans group</taxon>
    </lineage>
</organism>